<protein>
    <submittedName>
        <fullName evidence="1">Uncharacterized protein</fullName>
    </submittedName>
</protein>
<proteinExistence type="predicted"/>
<name>A0A068QRT7_9GAMM</name>
<dbReference type="HOGENOM" id="CLU_2440100_0_0_6"/>
<organism evidence="1 2">
    <name type="scientific">Xenorhabdus doucetiae</name>
    <dbReference type="NCBI Taxonomy" id="351671"/>
    <lineage>
        <taxon>Bacteria</taxon>
        <taxon>Pseudomonadati</taxon>
        <taxon>Pseudomonadota</taxon>
        <taxon>Gammaproteobacteria</taxon>
        <taxon>Enterobacterales</taxon>
        <taxon>Morganellaceae</taxon>
        <taxon>Xenorhabdus</taxon>
    </lineage>
</organism>
<dbReference type="AlphaFoldDB" id="A0A068QRT7"/>
<dbReference type="EMBL" id="FO704550">
    <property type="protein sequence ID" value="CDG17722.1"/>
    <property type="molecule type" value="Genomic_DNA"/>
</dbReference>
<sequence length="90" mass="9773">MVSRVLPGALRCGSENTLESGYTRISLILVPSFFFQEHSQPTLLALLCKLYPTLNIGAPSSNSTPNPPASGHGCLIGNLREYHTVSHQHK</sequence>
<dbReference type="Proteomes" id="UP000032721">
    <property type="component" value="Chromosome"/>
</dbReference>
<reference evidence="1 2" key="1">
    <citation type="submission" date="2013-07" db="EMBL/GenBank/DDBJ databases">
        <authorList>
            <person name="Genoscope - CEA"/>
        </authorList>
    </citation>
    <scope>NUCLEOTIDE SEQUENCE [LARGE SCALE GENOMIC DNA]</scope>
    <source>
        <strain evidence="2">FRM16 / DSM 17909</strain>
    </source>
</reference>
<dbReference type="KEGG" id="xdo:XDD1_2023"/>
<evidence type="ECO:0000313" key="1">
    <source>
        <dbReference type="EMBL" id="CDG17722.1"/>
    </source>
</evidence>
<evidence type="ECO:0000313" key="2">
    <source>
        <dbReference type="Proteomes" id="UP000032721"/>
    </source>
</evidence>
<accession>A0A068QRT7</accession>
<gene>
    <name evidence="1" type="ORF">XDD1_2023</name>
</gene>